<gene>
    <name evidence="2" type="ORF">GH714_011665</name>
</gene>
<evidence type="ECO:0000313" key="3">
    <source>
        <dbReference type="Proteomes" id="UP000467840"/>
    </source>
</evidence>
<dbReference type="EMBL" id="JAAGAX010000009">
    <property type="protein sequence ID" value="KAF2302943.1"/>
    <property type="molecule type" value="Genomic_DNA"/>
</dbReference>
<protein>
    <submittedName>
        <fullName evidence="2">Uncharacterized protein</fullName>
    </submittedName>
</protein>
<name>A0A6A6LS56_HEVBR</name>
<feature type="region of interest" description="Disordered" evidence="1">
    <location>
        <begin position="1"/>
        <end position="30"/>
    </location>
</feature>
<proteinExistence type="predicted"/>
<evidence type="ECO:0000313" key="2">
    <source>
        <dbReference type="EMBL" id="KAF2302943.1"/>
    </source>
</evidence>
<sequence length="99" mass="11128">MGYEKGHYGVDDASPSEIDIGNNGVDVRDNDVESGKLNEAEVEYVVAHGISQDGREEHVSDKHFNVRVEEENDTVHREGRAQGDLVDIKYDIKDRDEDV</sequence>
<keyword evidence="3" id="KW-1185">Reference proteome</keyword>
<feature type="compositionally biased region" description="Basic and acidic residues" evidence="1">
    <location>
        <begin position="1"/>
        <end position="10"/>
    </location>
</feature>
<evidence type="ECO:0000256" key="1">
    <source>
        <dbReference type="SAM" id="MobiDB-lite"/>
    </source>
</evidence>
<reference evidence="2 3" key="1">
    <citation type="journal article" date="2020" name="Mol. Plant">
        <title>The Chromosome-Based Rubber Tree Genome Provides New Insights into Spurge Genome Evolution and Rubber Biosynthesis.</title>
        <authorList>
            <person name="Liu J."/>
            <person name="Shi C."/>
            <person name="Shi C.C."/>
            <person name="Li W."/>
            <person name="Zhang Q.J."/>
            <person name="Zhang Y."/>
            <person name="Li K."/>
            <person name="Lu H.F."/>
            <person name="Shi C."/>
            <person name="Zhu S.T."/>
            <person name="Xiao Z.Y."/>
            <person name="Nan H."/>
            <person name="Yue Y."/>
            <person name="Zhu X.G."/>
            <person name="Wu Y."/>
            <person name="Hong X.N."/>
            <person name="Fan G.Y."/>
            <person name="Tong Y."/>
            <person name="Zhang D."/>
            <person name="Mao C.L."/>
            <person name="Liu Y.L."/>
            <person name="Hao S.J."/>
            <person name="Liu W.Q."/>
            <person name="Lv M.Q."/>
            <person name="Zhang H.B."/>
            <person name="Liu Y."/>
            <person name="Hu-Tang G.R."/>
            <person name="Wang J.P."/>
            <person name="Wang J.H."/>
            <person name="Sun Y.H."/>
            <person name="Ni S.B."/>
            <person name="Chen W.B."/>
            <person name="Zhang X.C."/>
            <person name="Jiao Y.N."/>
            <person name="Eichler E.E."/>
            <person name="Li G.H."/>
            <person name="Liu X."/>
            <person name="Gao L.Z."/>
        </authorList>
    </citation>
    <scope>NUCLEOTIDE SEQUENCE [LARGE SCALE GENOMIC DNA]</scope>
    <source>
        <strain evidence="3">cv. GT1</strain>
        <tissue evidence="2">Leaf</tissue>
    </source>
</reference>
<accession>A0A6A6LS56</accession>
<dbReference type="AlphaFoldDB" id="A0A6A6LS56"/>
<dbReference type="Proteomes" id="UP000467840">
    <property type="component" value="Chromosome 16"/>
</dbReference>
<organism evidence="2 3">
    <name type="scientific">Hevea brasiliensis</name>
    <name type="common">Para rubber tree</name>
    <name type="synonym">Siphonia brasiliensis</name>
    <dbReference type="NCBI Taxonomy" id="3981"/>
    <lineage>
        <taxon>Eukaryota</taxon>
        <taxon>Viridiplantae</taxon>
        <taxon>Streptophyta</taxon>
        <taxon>Embryophyta</taxon>
        <taxon>Tracheophyta</taxon>
        <taxon>Spermatophyta</taxon>
        <taxon>Magnoliopsida</taxon>
        <taxon>eudicotyledons</taxon>
        <taxon>Gunneridae</taxon>
        <taxon>Pentapetalae</taxon>
        <taxon>rosids</taxon>
        <taxon>fabids</taxon>
        <taxon>Malpighiales</taxon>
        <taxon>Euphorbiaceae</taxon>
        <taxon>Crotonoideae</taxon>
        <taxon>Micrandreae</taxon>
        <taxon>Hevea</taxon>
    </lineage>
</organism>
<comment type="caution">
    <text evidence="2">The sequence shown here is derived from an EMBL/GenBank/DDBJ whole genome shotgun (WGS) entry which is preliminary data.</text>
</comment>